<feature type="transmembrane region" description="Helical" evidence="1">
    <location>
        <begin position="62"/>
        <end position="80"/>
    </location>
</feature>
<dbReference type="Pfam" id="PF04020">
    <property type="entry name" value="Phage_holin_4_2"/>
    <property type="match status" value="1"/>
</dbReference>
<dbReference type="AlphaFoldDB" id="A0A1F4VE04"/>
<feature type="transmembrane region" description="Helical" evidence="1">
    <location>
        <begin position="33"/>
        <end position="53"/>
    </location>
</feature>
<evidence type="ECO:0000313" key="3">
    <source>
        <dbReference type="Proteomes" id="UP000176504"/>
    </source>
</evidence>
<feature type="transmembrane region" description="Helical" evidence="1">
    <location>
        <begin position="7"/>
        <end position="27"/>
    </location>
</feature>
<keyword evidence="1" id="KW-0812">Transmembrane</keyword>
<reference evidence="2 3" key="1">
    <citation type="journal article" date="2016" name="Nat. Commun.">
        <title>Thousands of microbial genomes shed light on interconnected biogeochemical processes in an aquifer system.</title>
        <authorList>
            <person name="Anantharaman K."/>
            <person name="Brown C.T."/>
            <person name="Hug L.A."/>
            <person name="Sharon I."/>
            <person name="Castelle C.J."/>
            <person name="Probst A.J."/>
            <person name="Thomas B.C."/>
            <person name="Singh A."/>
            <person name="Wilkins M.J."/>
            <person name="Karaoz U."/>
            <person name="Brodie E.L."/>
            <person name="Williams K.H."/>
            <person name="Hubbard S.S."/>
            <person name="Banfield J.F."/>
        </authorList>
    </citation>
    <scope>NUCLEOTIDE SEQUENCE [LARGE SCALE GENOMIC DNA]</scope>
</reference>
<name>A0A1F4VE04_UNCKA</name>
<gene>
    <name evidence="2" type="ORF">A3A78_03050</name>
</gene>
<dbReference type="Proteomes" id="UP000176504">
    <property type="component" value="Unassembled WGS sequence"/>
</dbReference>
<dbReference type="EMBL" id="MEVI01000003">
    <property type="protein sequence ID" value="OGC54933.1"/>
    <property type="molecule type" value="Genomic_DNA"/>
</dbReference>
<evidence type="ECO:0000256" key="1">
    <source>
        <dbReference type="SAM" id="Phobius"/>
    </source>
</evidence>
<comment type="caution">
    <text evidence="2">The sequence shown here is derived from an EMBL/GenBank/DDBJ whole genome shotgun (WGS) entry which is preliminary data.</text>
</comment>
<organism evidence="2 3">
    <name type="scientific">candidate division WWE3 bacterium RIFCSPLOWO2_01_FULL_41_18</name>
    <dbReference type="NCBI Taxonomy" id="1802625"/>
    <lineage>
        <taxon>Bacteria</taxon>
        <taxon>Katanobacteria</taxon>
    </lineage>
</organism>
<proteinExistence type="predicted"/>
<dbReference type="InterPro" id="IPR007165">
    <property type="entry name" value="Phage_holin_4_2"/>
</dbReference>
<keyword evidence="1" id="KW-1133">Transmembrane helix</keyword>
<feature type="transmembrane region" description="Helical" evidence="1">
    <location>
        <begin position="100"/>
        <end position="125"/>
    </location>
</feature>
<evidence type="ECO:0000313" key="2">
    <source>
        <dbReference type="EMBL" id="OGC54933.1"/>
    </source>
</evidence>
<accession>A0A1F4VE04</accession>
<protein>
    <submittedName>
        <fullName evidence="2">Uncharacterized protein</fullName>
    </submittedName>
</protein>
<keyword evidence="1" id="KW-0472">Membrane</keyword>
<sequence>MKLILRNIIFSFISLLVVSYYFSGLYFGGEENASLFLVSLGLGLILIFTKPILKVMSLPTEGIGYLVLSFLINLVSLFLLDKFLPSFKLAPGSVRHLKLLVFVVNSSTLSVFWSYVLASALFTLIQQFFGWLGGGKD</sequence>